<dbReference type="AlphaFoldDB" id="A0A9Q3GHB1"/>
<accession>A0A9Q3GHB1</accession>
<dbReference type="EMBL" id="AVOT02001502">
    <property type="protein sequence ID" value="MBW0467154.1"/>
    <property type="molecule type" value="Genomic_DNA"/>
</dbReference>
<proteinExistence type="predicted"/>
<comment type="caution">
    <text evidence="2">The sequence shown here is derived from an EMBL/GenBank/DDBJ whole genome shotgun (WGS) entry which is preliminary data.</text>
</comment>
<feature type="region of interest" description="Disordered" evidence="1">
    <location>
        <begin position="239"/>
        <end position="266"/>
    </location>
</feature>
<organism evidence="2 3">
    <name type="scientific">Austropuccinia psidii MF-1</name>
    <dbReference type="NCBI Taxonomy" id="1389203"/>
    <lineage>
        <taxon>Eukaryota</taxon>
        <taxon>Fungi</taxon>
        <taxon>Dikarya</taxon>
        <taxon>Basidiomycota</taxon>
        <taxon>Pucciniomycotina</taxon>
        <taxon>Pucciniomycetes</taxon>
        <taxon>Pucciniales</taxon>
        <taxon>Sphaerophragmiaceae</taxon>
        <taxon>Austropuccinia</taxon>
    </lineage>
</organism>
<protein>
    <submittedName>
        <fullName evidence="2">Uncharacterized protein</fullName>
    </submittedName>
</protein>
<evidence type="ECO:0000313" key="2">
    <source>
        <dbReference type="EMBL" id="MBW0467154.1"/>
    </source>
</evidence>
<sequence>MFRWQKAIQEYIGSMTIIYKEGKSHNNSDGPSRWPLDNVKRNPAYDPDIPAKIPIHFMEIDRRKNFTFSEWEQEFGTSHNDSTEPEGTKTLILQRSYSELHNAFFSSVTKTYAKHKQCTILFLHSNTGKLASLVEKGWNSFLSVDHWKKNLLTTHPTAKDFHDMWKKACETAARCIAKAKEYNNQRYDKTHKGPAFKEGDQVLVSTLNFNNLQGPKKMRDSFFGTIHYHYIDRKKCSGSPTHRGILQETPSVPSESSEALPPNRRG</sequence>
<feature type="compositionally biased region" description="Polar residues" evidence="1">
    <location>
        <begin position="248"/>
        <end position="257"/>
    </location>
</feature>
<dbReference type="Proteomes" id="UP000765509">
    <property type="component" value="Unassembled WGS sequence"/>
</dbReference>
<name>A0A9Q3GHB1_9BASI</name>
<keyword evidence="3" id="KW-1185">Reference proteome</keyword>
<reference evidence="2" key="1">
    <citation type="submission" date="2021-03" db="EMBL/GenBank/DDBJ databases">
        <title>Draft genome sequence of rust myrtle Austropuccinia psidii MF-1, a brazilian biotype.</title>
        <authorList>
            <person name="Quecine M.C."/>
            <person name="Pachon D.M.R."/>
            <person name="Bonatelli M.L."/>
            <person name="Correr F.H."/>
            <person name="Franceschini L.M."/>
            <person name="Leite T.F."/>
            <person name="Margarido G.R.A."/>
            <person name="Almeida C.A."/>
            <person name="Ferrarezi J.A."/>
            <person name="Labate C.A."/>
        </authorList>
    </citation>
    <scope>NUCLEOTIDE SEQUENCE</scope>
    <source>
        <strain evidence="2">MF-1</strain>
    </source>
</reference>
<gene>
    <name evidence="2" type="ORF">O181_006869</name>
</gene>
<evidence type="ECO:0000256" key="1">
    <source>
        <dbReference type="SAM" id="MobiDB-lite"/>
    </source>
</evidence>
<evidence type="ECO:0000313" key="3">
    <source>
        <dbReference type="Proteomes" id="UP000765509"/>
    </source>
</evidence>